<evidence type="ECO:0000259" key="3">
    <source>
        <dbReference type="PROSITE" id="PS50105"/>
    </source>
</evidence>
<feature type="domain" description="Guanylate cyclase" evidence="4">
    <location>
        <begin position="74"/>
        <end position="203"/>
    </location>
</feature>
<accession>A0A508TUZ6</accession>
<keyword evidence="1" id="KW-0547">Nucleotide-binding</keyword>
<dbReference type="CDD" id="cd09487">
    <property type="entry name" value="SAM_superfamily"/>
    <property type="match status" value="1"/>
</dbReference>
<organism evidence="5 6">
    <name type="scientific">Bradyrhizobium ivorense</name>
    <dbReference type="NCBI Taxonomy" id="2511166"/>
    <lineage>
        <taxon>Bacteria</taxon>
        <taxon>Pseudomonadati</taxon>
        <taxon>Pseudomonadota</taxon>
        <taxon>Alphaproteobacteria</taxon>
        <taxon>Hyphomicrobiales</taxon>
        <taxon>Nitrobacteraceae</taxon>
        <taxon>Bradyrhizobium</taxon>
    </lineage>
</organism>
<reference evidence="5" key="1">
    <citation type="submission" date="2019-02" db="EMBL/GenBank/DDBJ databases">
        <authorList>
            <person name="Pothier F.J."/>
        </authorList>
    </citation>
    <scope>NUCLEOTIDE SEQUENCE</scope>
    <source>
        <strain evidence="5">CI-1B</strain>
    </source>
</reference>
<dbReference type="InterPro" id="IPR001054">
    <property type="entry name" value="A/G_cyclase"/>
</dbReference>
<dbReference type="SUPFAM" id="SSF47769">
    <property type="entry name" value="SAM/Pointed domain"/>
    <property type="match status" value="1"/>
</dbReference>
<dbReference type="Gene3D" id="1.10.150.50">
    <property type="entry name" value="Transcription Factor, Ets-1"/>
    <property type="match status" value="1"/>
</dbReference>
<dbReference type="RefSeq" id="WP_139863836.1">
    <property type="nucleotide sequence ID" value="NZ_CAADFC020000030.1"/>
</dbReference>
<evidence type="ECO:0000256" key="2">
    <source>
        <dbReference type="ARBA" id="ARBA00022840"/>
    </source>
</evidence>
<dbReference type="GO" id="GO:0005737">
    <property type="term" value="C:cytoplasm"/>
    <property type="evidence" value="ECO:0007669"/>
    <property type="project" value="TreeGrafter"/>
</dbReference>
<dbReference type="Pfam" id="PF00211">
    <property type="entry name" value="Guanylate_cyc"/>
    <property type="match status" value="1"/>
</dbReference>
<dbReference type="SUPFAM" id="SSF52540">
    <property type="entry name" value="P-loop containing nucleoside triphosphate hydrolases"/>
    <property type="match status" value="1"/>
</dbReference>
<dbReference type="EC" id="4.6.1.1" evidence="5"/>
<dbReference type="PANTHER" id="PTHR16305">
    <property type="entry name" value="TESTICULAR SOLUBLE ADENYLYL CYCLASE"/>
    <property type="match status" value="1"/>
</dbReference>
<dbReference type="PROSITE" id="PS50105">
    <property type="entry name" value="SAM_DOMAIN"/>
    <property type="match status" value="1"/>
</dbReference>
<dbReference type="InterPro" id="IPR041664">
    <property type="entry name" value="AAA_16"/>
</dbReference>
<proteinExistence type="predicted"/>
<dbReference type="InterPro" id="IPR029787">
    <property type="entry name" value="Nucleotide_cyclase"/>
</dbReference>
<evidence type="ECO:0000313" key="6">
    <source>
        <dbReference type="Proteomes" id="UP000328092"/>
    </source>
</evidence>
<dbReference type="Gene3D" id="1.25.40.10">
    <property type="entry name" value="Tetratricopeptide repeat domain"/>
    <property type="match status" value="1"/>
</dbReference>
<dbReference type="SMART" id="SM00454">
    <property type="entry name" value="SAM"/>
    <property type="match status" value="1"/>
</dbReference>
<dbReference type="Pfam" id="PF00536">
    <property type="entry name" value="SAM_1"/>
    <property type="match status" value="1"/>
</dbReference>
<name>A0A508TUZ6_9BRAD</name>
<dbReference type="PROSITE" id="PS50125">
    <property type="entry name" value="GUANYLATE_CYCLASE_2"/>
    <property type="match status" value="1"/>
</dbReference>
<dbReference type="GO" id="GO:0009190">
    <property type="term" value="P:cyclic nucleotide biosynthetic process"/>
    <property type="evidence" value="ECO:0007669"/>
    <property type="project" value="InterPro"/>
</dbReference>
<evidence type="ECO:0000256" key="1">
    <source>
        <dbReference type="ARBA" id="ARBA00022741"/>
    </source>
</evidence>
<gene>
    <name evidence="5" type="primary">cyaB_5</name>
    <name evidence="5" type="ORF">CI1B_72700</name>
</gene>
<sequence length="1109" mass="120558">MDVGEWLRGLGLEQYETAFREAEVGADVLPDLTDADLVELGVSLGNRKRLLKAVAALRGPAPQVPDEAERRQLTVMFCDLVGSTEISARLDPEDMRDVIRAYQDACSGVIARYDGFVARFMGDGILAYFGFPRAHEDEAERAIRSGLDIAEAVAKLETAARRKLAVRVGIATGIVVVGDLIGQGPAQERDVVGETPNLAARLQGLAAPGTVVIAESTMRLVGRTFDLQPLGVHTLKGFETPVPIWSVLRDARTSTRFEAFRSQGLSPMVNRESETALLRDRWRRARNGEGQVVLVFGEAGIGKSRIVAALTEHAAASPHVAISYQCSPHHVNEALYPILSEIRRTAGLVGDEAASTKLDKLEAMITRFGLSAGEFAPLLAGALSIPTAGRYPALDLTAAEQKERTIVALVLLIAARARRTPALALLEDAHWIDPTSLVVLGRFFEQMPALSALMVITARPEFNPPWEAGPNLSIVQLAPLPREEATDMVRGVAGGKALPAAILDEIIVKTDGVPLFVEELTKTVMESGLLREEGDSYQLVSARTPIAIPSTLQDSLLARLDRLNSVKDIAQIGAAIGREFSHSLLEEVAAIPDRALVDALDKLIAANIIHRRGDPPEAVYTFKHALLRDAAYQLMIRGRRRDVHRGIVDVLEARFPQIVEAQPEIAAMHHEHGGNPARAADYYRLAGGRAAARSANVEALAYLNDGLRVIESLPSGAERDRLELQVQLQRAGALRSTKGYSAPETGDAIRRAHALSQGVGEPSQLLLTLAGLYAYHLVRSETIRAREIAEELLAFARQQGDTNYIMIGLRSTGCVQFQLGHQLAALDHFEQSLALYDPVTHGPLAPSFGLDHKEVAASFRSTTLWLLGRPVQAEASQQEALSQAEDLKHLPSICQALIYSALLRVLSRDHPGVIESATQGRHLARRLSFDLMEHGASFFLAAARRGQAAPEELLPEMLNAAKLWWGTGARQYQGYVLTVIAETYLDARQLDEGLAIVARAKELLVATDERWAEPELYRVEGMLLLALPERRIADGEACLRRAIAVARDHGALSWELRAAIDLARLLAELGRAGEGKALVDGVYRRFEEGFDSVDLAAARAILAPHVSPA</sequence>
<evidence type="ECO:0000313" key="5">
    <source>
        <dbReference type="EMBL" id="VIO78170.1"/>
    </source>
</evidence>
<keyword evidence="6" id="KW-1185">Reference proteome</keyword>
<dbReference type="CDD" id="cd07302">
    <property type="entry name" value="CHD"/>
    <property type="match status" value="1"/>
</dbReference>
<dbReference type="Proteomes" id="UP000328092">
    <property type="component" value="Unassembled WGS sequence"/>
</dbReference>
<dbReference type="SMART" id="SM00044">
    <property type="entry name" value="CYCc"/>
    <property type="match status" value="1"/>
</dbReference>
<protein>
    <submittedName>
        <fullName evidence="5">Adenylate cyclase 2</fullName>
        <ecNumber evidence="5">4.6.1.1</ecNumber>
    </submittedName>
</protein>
<dbReference type="PANTHER" id="PTHR16305:SF28">
    <property type="entry name" value="GUANYLATE CYCLASE DOMAIN-CONTAINING PROTEIN"/>
    <property type="match status" value="1"/>
</dbReference>
<keyword evidence="5" id="KW-0456">Lyase</keyword>
<dbReference type="SUPFAM" id="SSF55073">
    <property type="entry name" value="Nucleotide cyclase"/>
    <property type="match status" value="1"/>
</dbReference>
<dbReference type="Gene3D" id="3.30.70.1230">
    <property type="entry name" value="Nucleotide cyclase"/>
    <property type="match status" value="1"/>
</dbReference>
<dbReference type="InterPro" id="IPR011990">
    <property type="entry name" value="TPR-like_helical_dom_sf"/>
</dbReference>
<evidence type="ECO:0000259" key="4">
    <source>
        <dbReference type="PROSITE" id="PS50125"/>
    </source>
</evidence>
<comment type="caution">
    <text evidence="5">The sequence shown here is derived from an EMBL/GenBank/DDBJ whole genome shotgun (WGS) entry which is preliminary data.</text>
</comment>
<dbReference type="AlphaFoldDB" id="A0A508TUZ6"/>
<dbReference type="GO" id="GO:0035556">
    <property type="term" value="P:intracellular signal transduction"/>
    <property type="evidence" value="ECO:0007669"/>
    <property type="project" value="InterPro"/>
</dbReference>
<dbReference type="GO" id="GO:0004016">
    <property type="term" value="F:adenylate cyclase activity"/>
    <property type="evidence" value="ECO:0007669"/>
    <property type="project" value="UniProtKB-EC"/>
</dbReference>
<dbReference type="GO" id="GO:0005524">
    <property type="term" value="F:ATP binding"/>
    <property type="evidence" value="ECO:0007669"/>
    <property type="project" value="UniProtKB-KW"/>
</dbReference>
<dbReference type="Pfam" id="PF13191">
    <property type="entry name" value="AAA_16"/>
    <property type="match status" value="1"/>
</dbReference>
<keyword evidence="2" id="KW-0067">ATP-binding</keyword>
<dbReference type="EMBL" id="CAADFC020000030">
    <property type="protein sequence ID" value="VIO78170.1"/>
    <property type="molecule type" value="Genomic_DNA"/>
</dbReference>
<dbReference type="InterPro" id="IPR001660">
    <property type="entry name" value="SAM"/>
</dbReference>
<feature type="domain" description="SAM" evidence="3">
    <location>
        <begin position="1"/>
        <end position="60"/>
    </location>
</feature>
<dbReference type="InterPro" id="IPR013761">
    <property type="entry name" value="SAM/pointed_sf"/>
</dbReference>
<dbReference type="OrthoDB" id="9785312at2"/>
<dbReference type="InterPro" id="IPR027417">
    <property type="entry name" value="P-loop_NTPase"/>
</dbReference>